<dbReference type="PaxDb" id="4113-PGSC0003DMT400085501"/>
<dbReference type="AlphaFoldDB" id="M1D9M8"/>
<accession>M1D9M8</accession>
<dbReference type="Proteomes" id="UP000011115">
    <property type="component" value="Unassembled WGS sequence"/>
</dbReference>
<proteinExistence type="predicted"/>
<evidence type="ECO:0000256" key="1">
    <source>
        <dbReference type="SAM" id="MobiDB-lite"/>
    </source>
</evidence>
<keyword evidence="3" id="KW-1185">Reference proteome</keyword>
<name>M1D9M8_SOLTU</name>
<reference evidence="2" key="2">
    <citation type="submission" date="2015-06" db="UniProtKB">
        <authorList>
            <consortium name="EnsemblPlants"/>
        </authorList>
    </citation>
    <scope>IDENTIFICATION</scope>
    <source>
        <strain evidence="2">DM1-3 516 R44</strain>
    </source>
</reference>
<evidence type="ECO:0000313" key="3">
    <source>
        <dbReference type="Proteomes" id="UP000011115"/>
    </source>
</evidence>
<dbReference type="Gramene" id="PGSC0003DMT400085501">
    <property type="protein sequence ID" value="PGSC0003DMT400085501"/>
    <property type="gene ID" value="PGSC0003DMG400035072"/>
</dbReference>
<dbReference type="EnsemblPlants" id="PGSC0003DMT400085501">
    <property type="protein sequence ID" value="PGSC0003DMT400085501"/>
    <property type="gene ID" value="PGSC0003DMG400035072"/>
</dbReference>
<dbReference type="HOGENOM" id="CLU_2019296_0_0_1"/>
<protein>
    <submittedName>
        <fullName evidence="2">Uncharacterized protein</fullName>
    </submittedName>
</protein>
<evidence type="ECO:0000313" key="2">
    <source>
        <dbReference type="EnsemblPlants" id="PGSC0003DMT400085501"/>
    </source>
</evidence>
<organism evidence="2 3">
    <name type="scientific">Solanum tuberosum</name>
    <name type="common">Potato</name>
    <dbReference type="NCBI Taxonomy" id="4113"/>
    <lineage>
        <taxon>Eukaryota</taxon>
        <taxon>Viridiplantae</taxon>
        <taxon>Streptophyta</taxon>
        <taxon>Embryophyta</taxon>
        <taxon>Tracheophyta</taxon>
        <taxon>Spermatophyta</taxon>
        <taxon>Magnoliopsida</taxon>
        <taxon>eudicotyledons</taxon>
        <taxon>Gunneridae</taxon>
        <taxon>Pentapetalae</taxon>
        <taxon>asterids</taxon>
        <taxon>lamiids</taxon>
        <taxon>Solanales</taxon>
        <taxon>Solanaceae</taxon>
        <taxon>Solanoideae</taxon>
        <taxon>Solaneae</taxon>
        <taxon>Solanum</taxon>
    </lineage>
</organism>
<dbReference type="InParanoid" id="M1D9M8"/>
<sequence>MGETLLRCTNPIGEPRLCLPNFPVARKTGTAHGSLGAVSRDRRYTRRTTFWSISSPSCFSLQPLRALSRWAIWYCFAELLGDTSTAPFHHQLDLSLQGSAHWNKRRSPGRSATRQLGSAILRP</sequence>
<reference evidence="3" key="1">
    <citation type="journal article" date="2011" name="Nature">
        <title>Genome sequence and analysis of the tuber crop potato.</title>
        <authorList>
            <consortium name="The Potato Genome Sequencing Consortium"/>
        </authorList>
    </citation>
    <scope>NUCLEOTIDE SEQUENCE [LARGE SCALE GENOMIC DNA]</scope>
    <source>
        <strain evidence="3">cv. DM1-3 516 R44</strain>
    </source>
</reference>
<feature type="region of interest" description="Disordered" evidence="1">
    <location>
        <begin position="103"/>
        <end position="123"/>
    </location>
</feature>